<dbReference type="OrthoDB" id="5366688at2759"/>
<dbReference type="Proteomes" id="UP001147760">
    <property type="component" value="Unassembled WGS sequence"/>
</dbReference>
<gene>
    <name evidence="3" type="ORF">N7530_012595</name>
</gene>
<keyword evidence="2" id="KW-0812">Transmembrane</keyword>
<evidence type="ECO:0000256" key="1">
    <source>
        <dbReference type="SAM" id="MobiDB-lite"/>
    </source>
</evidence>
<comment type="caution">
    <text evidence="3">The sequence shown here is derived from an EMBL/GenBank/DDBJ whole genome shotgun (WGS) entry which is preliminary data.</text>
</comment>
<reference evidence="3" key="1">
    <citation type="submission" date="2022-12" db="EMBL/GenBank/DDBJ databases">
        <authorList>
            <person name="Petersen C."/>
        </authorList>
    </citation>
    <scope>NUCLEOTIDE SEQUENCE</scope>
    <source>
        <strain evidence="3">IBT 17660</strain>
    </source>
</reference>
<feature type="region of interest" description="Disordered" evidence="1">
    <location>
        <begin position="44"/>
        <end position="65"/>
    </location>
</feature>
<feature type="transmembrane region" description="Helical" evidence="2">
    <location>
        <begin position="93"/>
        <end position="114"/>
    </location>
</feature>
<evidence type="ECO:0008006" key="5">
    <source>
        <dbReference type="Google" id="ProtNLM"/>
    </source>
</evidence>
<feature type="transmembrane region" description="Helical" evidence="2">
    <location>
        <begin position="20"/>
        <end position="38"/>
    </location>
</feature>
<sequence>MSPQYGALGATFQLSRLFQACSLIAIIGMTAKFISVIINNNATPPKHPNRNNQRGKSKSPPTKSNPLTIPQTCIAAIYCIITAILYIDDILPFLASAVLDTLLLIALIIVAVIVGKPLSYLKCTALAELGDKDATSYAFASRLSSYIASVSGKIDYVSWIGASKAICIETKAIWGLSIGLCILFFFSVICNVCLWQQKKKALAVKSME</sequence>
<feature type="transmembrane region" description="Helical" evidence="2">
    <location>
        <begin position="67"/>
        <end position="86"/>
    </location>
</feature>
<dbReference type="AlphaFoldDB" id="A0A9W9WFN1"/>
<reference evidence="3" key="2">
    <citation type="journal article" date="2023" name="IMA Fungus">
        <title>Comparative genomic study of the Penicillium genus elucidates a diverse pangenome and 15 lateral gene transfer events.</title>
        <authorList>
            <person name="Petersen C."/>
            <person name="Sorensen T."/>
            <person name="Nielsen M.R."/>
            <person name="Sondergaard T.E."/>
            <person name="Sorensen J.L."/>
            <person name="Fitzpatrick D.A."/>
            <person name="Frisvad J.C."/>
            <person name="Nielsen K.L."/>
        </authorList>
    </citation>
    <scope>NUCLEOTIDE SEQUENCE</scope>
    <source>
        <strain evidence="3">IBT 17660</strain>
    </source>
</reference>
<keyword evidence="2" id="KW-1133">Transmembrane helix</keyword>
<dbReference type="EMBL" id="JAPWDO010000009">
    <property type="protein sequence ID" value="KAJ5457321.1"/>
    <property type="molecule type" value="Genomic_DNA"/>
</dbReference>
<evidence type="ECO:0000256" key="2">
    <source>
        <dbReference type="SAM" id="Phobius"/>
    </source>
</evidence>
<feature type="transmembrane region" description="Helical" evidence="2">
    <location>
        <begin position="172"/>
        <end position="195"/>
    </location>
</feature>
<feature type="compositionally biased region" description="Basic residues" evidence="1">
    <location>
        <begin position="47"/>
        <end position="57"/>
    </location>
</feature>
<accession>A0A9W9WFN1</accession>
<protein>
    <recommendedName>
        <fullName evidence="5">MARVEL domain-containing protein</fullName>
    </recommendedName>
</protein>
<proteinExistence type="predicted"/>
<evidence type="ECO:0000313" key="3">
    <source>
        <dbReference type="EMBL" id="KAJ5457321.1"/>
    </source>
</evidence>
<evidence type="ECO:0000313" key="4">
    <source>
        <dbReference type="Proteomes" id="UP001147760"/>
    </source>
</evidence>
<keyword evidence="2" id="KW-0472">Membrane</keyword>
<name>A0A9W9WFN1_9EURO</name>
<keyword evidence="4" id="KW-1185">Reference proteome</keyword>
<organism evidence="3 4">
    <name type="scientific">Penicillium desertorum</name>
    <dbReference type="NCBI Taxonomy" id="1303715"/>
    <lineage>
        <taxon>Eukaryota</taxon>
        <taxon>Fungi</taxon>
        <taxon>Dikarya</taxon>
        <taxon>Ascomycota</taxon>
        <taxon>Pezizomycotina</taxon>
        <taxon>Eurotiomycetes</taxon>
        <taxon>Eurotiomycetidae</taxon>
        <taxon>Eurotiales</taxon>
        <taxon>Aspergillaceae</taxon>
        <taxon>Penicillium</taxon>
    </lineage>
</organism>